<dbReference type="Gene3D" id="3.40.50.300">
    <property type="entry name" value="P-loop containing nucleotide triphosphate hydrolases"/>
    <property type="match status" value="1"/>
</dbReference>
<evidence type="ECO:0008006" key="4">
    <source>
        <dbReference type="Google" id="ProtNLM"/>
    </source>
</evidence>
<name>A0A285IGU8_9ACTN</name>
<feature type="transmembrane region" description="Helical" evidence="1">
    <location>
        <begin position="457"/>
        <end position="475"/>
    </location>
</feature>
<keyword evidence="1" id="KW-0472">Membrane</keyword>
<dbReference type="SUPFAM" id="SSF52540">
    <property type="entry name" value="P-loop containing nucleoside triphosphate hydrolases"/>
    <property type="match status" value="1"/>
</dbReference>
<keyword evidence="1" id="KW-1133">Transmembrane helix</keyword>
<evidence type="ECO:0000313" key="3">
    <source>
        <dbReference type="Proteomes" id="UP000219612"/>
    </source>
</evidence>
<dbReference type="AlphaFoldDB" id="A0A285IGU8"/>
<proteinExistence type="predicted"/>
<keyword evidence="3" id="KW-1185">Reference proteome</keyword>
<dbReference type="Proteomes" id="UP000219612">
    <property type="component" value="Unassembled WGS sequence"/>
</dbReference>
<feature type="transmembrane region" description="Helical" evidence="1">
    <location>
        <begin position="574"/>
        <end position="591"/>
    </location>
</feature>
<evidence type="ECO:0000313" key="2">
    <source>
        <dbReference type="EMBL" id="SNY47198.1"/>
    </source>
</evidence>
<dbReference type="InterPro" id="IPR027417">
    <property type="entry name" value="P-loop_NTPase"/>
</dbReference>
<accession>A0A285IGU8</accession>
<feature type="transmembrane region" description="Helical" evidence="1">
    <location>
        <begin position="38"/>
        <end position="58"/>
    </location>
</feature>
<protein>
    <recommendedName>
        <fullName evidence="4">NACHT domain-containing protein</fullName>
    </recommendedName>
</protein>
<sequence>MKFRARAVVGGVLLALCLALVIWMFLDGEVGNNLVGKANIVGGLAGVASLGVTVWITWPLVTGGRAAAPTDQQVAAALRYLAGNSLAYWQDQAKTRRITTPAPASVRWAWAGAEIAAHPGDVPSALLTDGTVTQIREKLYEAADSPARLVILAGAGAGKTTAMLLLLIDVLTNWSPDRADPVPVWITLGGWDPSVSDLPAWVTAKLTRDQPLLTPGLAGELVRDRRVALFLDGLDEMPTHLRGEALDAIDRGTVGMRVVLTSRDDEYVDAAVRHNHRLWNAAVIEMLPVGLEQARGFLLAQHVGEQRRRWQRLADSLTAQTVAGRTLVSPLALSLARDTYRDTDPAEMLDARAYPTPESLLQHLLERSLHQAYPEACEREHAMRWLSWIAANMGRDRDLLWWRIPGWEAPMLRWAALRVAAAGFAGLVVVSIAGPEDIVLAVPTLAWLAGFRFRPRSLTVIAGIAVSAGLGSWSVEQGLLMAAGFLSTIPLMWLTGVLATLLDRISWRLINRRRTAHSFDDEGLRAASATAANPIDIYRLSWRRAQITRLAHAVAVGLTVGVFVVLAVNPIIGLLWALGAGFLSWLLSALLRPQSMVARLRRVELCWCLAGLPVRIMPLLETALQRQVLRQAGGIYQFRHAALQDQLAGTPPDGEASTGAPLSAWSWMRRHP</sequence>
<evidence type="ECO:0000256" key="1">
    <source>
        <dbReference type="SAM" id="Phobius"/>
    </source>
</evidence>
<feature type="transmembrane region" description="Helical" evidence="1">
    <location>
        <begin position="550"/>
        <end position="568"/>
    </location>
</feature>
<feature type="transmembrane region" description="Helical" evidence="1">
    <location>
        <begin position="481"/>
        <end position="502"/>
    </location>
</feature>
<feature type="transmembrane region" description="Helical" evidence="1">
    <location>
        <begin position="7"/>
        <end position="26"/>
    </location>
</feature>
<reference evidence="2 3" key="1">
    <citation type="submission" date="2017-09" db="EMBL/GenBank/DDBJ databases">
        <authorList>
            <person name="Ehlers B."/>
            <person name="Leendertz F.H."/>
        </authorList>
    </citation>
    <scope>NUCLEOTIDE SEQUENCE [LARGE SCALE GENOMIC DNA]</scope>
    <source>
        <strain evidence="2 3">CGMCC 4.6857</strain>
    </source>
</reference>
<organism evidence="2 3">
    <name type="scientific">Paractinoplanes atraurantiacus</name>
    <dbReference type="NCBI Taxonomy" id="1036182"/>
    <lineage>
        <taxon>Bacteria</taxon>
        <taxon>Bacillati</taxon>
        <taxon>Actinomycetota</taxon>
        <taxon>Actinomycetes</taxon>
        <taxon>Micromonosporales</taxon>
        <taxon>Micromonosporaceae</taxon>
        <taxon>Paractinoplanes</taxon>
    </lineage>
</organism>
<dbReference type="EMBL" id="OBDY01000008">
    <property type="protein sequence ID" value="SNY47198.1"/>
    <property type="molecule type" value="Genomic_DNA"/>
</dbReference>
<gene>
    <name evidence="2" type="ORF">SAMN05421748_10885</name>
</gene>
<keyword evidence="1" id="KW-0812">Transmembrane</keyword>